<evidence type="ECO:0000313" key="2">
    <source>
        <dbReference type="Proteomes" id="UP000036958"/>
    </source>
</evidence>
<comment type="caution">
    <text evidence="1">The sequence shown here is derived from an EMBL/GenBank/DDBJ whole genome shotgun (WGS) entry which is preliminary data.</text>
</comment>
<name>A0A0L8V5U5_9BACT</name>
<dbReference type="Pfam" id="PF13650">
    <property type="entry name" value="Asp_protease_2"/>
    <property type="match status" value="1"/>
</dbReference>
<keyword evidence="2" id="KW-1185">Reference proteome</keyword>
<accession>A0A0L8V5U5</accession>
<gene>
    <name evidence="1" type="ORF">NC99_33560</name>
</gene>
<reference evidence="2" key="1">
    <citation type="submission" date="2015-07" db="EMBL/GenBank/DDBJ databases">
        <title>Genome sequencing of Sunxiuqinia dokdonensis strain SK.</title>
        <authorList>
            <person name="Ahn S."/>
            <person name="Kim B.-C."/>
        </authorList>
    </citation>
    <scope>NUCLEOTIDE SEQUENCE [LARGE SCALE GENOMIC DNA]</scope>
    <source>
        <strain evidence="2">SK</strain>
    </source>
</reference>
<dbReference type="PATRIC" id="fig|1409788.3.peg.3439"/>
<dbReference type="Gene3D" id="2.40.70.10">
    <property type="entry name" value="Acid Proteases"/>
    <property type="match status" value="1"/>
</dbReference>
<dbReference type="STRING" id="1409788.NC99_33560"/>
<proteinExistence type="predicted"/>
<dbReference type="InterPro" id="IPR021109">
    <property type="entry name" value="Peptidase_aspartic_dom_sf"/>
</dbReference>
<dbReference type="OrthoDB" id="7433208at2"/>
<dbReference type="Proteomes" id="UP000036958">
    <property type="component" value="Unassembled WGS sequence"/>
</dbReference>
<dbReference type="RefSeq" id="WP_053185545.1">
    <property type="nucleotide sequence ID" value="NZ_LGIA01000176.1"/>
</dbReference>
<dbReference type="EMBL" id="LGIA01000176">
    <property type="protein sequence ID" value="KOH43860.1"/>
    <property type="molecule type" value="Genomic_DNA"/>
</dbReference>
<dbReference type="AlphaFoldDB" id="A0A0L8V5U5"/>
<protein>
    <recommendedName>
        <fullName evidence="3">Peptidase A2 domain-containing protein</fullName>
    </recommendedName>
</protein>
<organism evidence="1 2">
    <name type="scientific">Sunxiuqinia dokdonensis</name>
    <dbReference type="NCBI Taxonomy" id="1409788"/>
    <lineage>
        <taxon>Bacteria</taxon>
        <taxon>Pseudomonadati</taxon>
        <taxon>Bacteroidota</taxon>
        <taxon>Bacteroidia</taxon>
        <taxon>Marinilabiliales</taxon>
        <taxon>Prolixibacteraceae</taxon>
        <taxon>Sunxiuqinia</taxon>
    </lineage>
</organism>
<dbReference type="SUPFAM" id="SSF50630">
    <property type="entry name" value="Acid proteases"/>
    <property type="match status" value="1"/>
</dbReference>
<evidence type="ECO:0008006" key="3">
    <source>
        <dbReference type="Google" id="ProtNLM"/>
    </source>
</evidence>
<sequence>MAKIPVELIELEHHNYHLLVQGKFEDGEKGYWIIDTGASKTVFDKKLEQYYTLVEPASDEEYQSAGISEGMVETGVGELQAMAFGKLKIKAQKVALINLEHVNEIYRKYRDVRICGLLGSDLLKKYQCVIDYKYETISFSRPRK</sequence>
<evidence type="ECO:0000313" key="1">
    <source>
        <dbReference type="EMBL" id="KOH43860.1"/>
    </source>
</evidence>